<dbReference type="EMBL" id="CP011497">
    <property type="protein sequence ID" value="AKJ11929.1"/>
    <property type="molecule type" value="Genomic_DNA"/>
</dbReference>
<gene>
    <name evidence="2" type="ORF">ABB07_18380</name>
</gene>
<feature type="transmembrane region" description="Helical" evidence="1">
    <location>
        <begin position="58"/>
        <end position="80"/>
    </location>
</feature>
<keyword evidence="1" id="KW-0812">Transmembrane</keyword>
<reference evidence="2 3" key="1">
    <citation type="journal article" date="2015" name="ISME J.">
        <title>Draft Genome Sequence of Streptomyces incarnatus NRRL8089, which Produces the Nucleoside Antibiotic Sinefungin.</title>
        <authorList>
            <person name="Oshima K."/>
            <person name="Hattori M."/>
            <person name="Shimizu H."/>
            <person name="Fukuda K."/>
            <person name="Nemoto M."/>
            <person name="Inagaki K."/>
            <person name="Tamura T."/>
        </authorList>
    </citation>
    <scope>NUCLEOTIDE SEQUENCE [LARGE SCALE GENOMIC DNA]</scope>
    <source>
        <strain evidence="2 3">NRRL 8089</strain>
    </source>
</reference>
<proteinExistence type="predicted"/>
<sequence length="154" mass="16658">MTCLTAPRAFTAALVLAQTLAVLYTTGFVWTLQLMDYPMVARLREGASESYMAAHNQMFWRVLAPGLLVAGVTSVALLVARGAAVPLWAAVLSVVLLAAIMALSGAVATPDRVALARHFSAPVHTHLLRVSWVRTTAFSAWSALDGWLVWRLVR</sequence>
<evidence type="ECO:0008006" key="4">
    <source>
        <dbReference type="Google" id="ProtNLM"/>
    </source>
</evidence>
<keyword evidence="3" id="KW-1185">Reference proteome</keyword>
<dbReference type="Proteomes" id="UP000035366">
    <property type="component" value="Chromosome"/>
</dbReference>
<accession>A0ABN4GHU6</accession>
<feature type="transmembrane region" description="Helical" evidence="1">
    <location>
        <begin position="12"/>
        <end position="32"/>
    </location>
</feature>
<organism evidence="2 3">
    <name type="scientific">Streptomyces incarnatus</name>
    <dbReference type="NCBI Taxonomy" id="665007"/>
    <lineage>
        <taxon>Bacteria</taxon>
        <taxon>Bacillati</taxon>
        <taxon>Actinomycetota</taxon>
        <taxon>Actinomycetes</taxon>
        <taxon>Kitasatosporales</taxon>
        <taxon>Streptomycetaceae</taxon>
        <taxon>Streptomyces</taxon>
    </lineage>
</organism>
<dbReference type="RefSeq" id="WP_208899766.1">
    <property type="nucleotide sequence ID" value="NZ_CP011497.1"/>
</dbReference>
<feature type="transmembrane region" description="Helical" evidence="1">
    <location>
        <begin position="87"/>
        <end position="109"/>
    </location>
</feature>
<evidence type="ECO:0000256" key="1">
    <source>
        <dbReference type="SAM" id="Phobius"/>
    </source>
</evidence>
<keyword evidence="1" id="KW-0472">Membrane</keyword>
<protein>
    <recommendedName>
        <fullName evidence="4">DUF1772 domain-containing protein</fullName>
    </recommendedName>
</protein>
<keyword evidence="1" id="KW-1133">Transmembrane helix</keyword>
<evidence type="ECO:0000313" key="2">
    <source>
        <dbReference type="EMBL" id="AKJ11929.1"/>
    </source>
</evidence>
<evidence type="ECO:0000313" key="3">
    <source>
        <dbReference type="Proteomes" id="UP000035366"/>
    </source>
</evidence>
<name>A0ABN4GHU6_9ACTN</name>